<dbReference type="AlphaFoldDB" id="A0A5D2MDD5"/>
<keyword evidence="2" id="KW-1185">Reference proteome</keyword>
<accession>A0A5D2MDD5</accession>
<protein>
    <submittedName>
        <fullName evidence="1">Uncharacterized protein</fullName>
    </submittedName>
</protein>
<gene>
    <name evidence="1" type="ORF">ES332_D01G249800v1</name>
</gene>
<sequence>MQLTRIPYSPNSPLKLLANPTTACFDRMHPFWAGTITRAACLAPKKPPTTLTSRTFLKLSPSEAMALNSSSPAIPALLNMISSLSYLKTAKSTAFWTSVSHVTSQWM</sequence>
<dbReference type="Proteomes" id="UP000322667">
    <property type="component" value="Chromosome D01"/>
</dbReference>
<organism evidence="1 2">
    <name type="scientific">Gossypium tomentosum</name>
    <name type="common">Hawaiian cotton</name>
    <name type="synonym">Gossypium sandvicense</name>
    <dbReference type="NCBI Taxonomy" id="34277"/>
    <lineage>
        <taxon>Eukaryota</taxon>
        <taxon>Viridiplantae</taxon>
        <taxon>Streptophyta</taxon>
        <taxon>Embryophyta</taxon>
        <taxon>Tracheophyta</taxon>
        <taxon>Spermatophyta</taxon>
        <taxon>Magnoliopsida</taxon>
        <taxon>eudicotyledons</taxon>
        <taxon>Gunneridae</taxon>
        <taxon>Pentapetalae</taxon>
        <taxon>rosids</taxon>
        <taxon>malvids</taxon>
        <taxon>Malvales</taxon>
        <taxon>Malvaceae</taxon>
        <taxon>Malvoideae</taxon>
        <taxon>Gossypium</taxon>
    </lineage>
</organism>
<proteinExistence type="predicted"/>
<name>A0A5D2MDD5_GOSTO</name>
<reference evidence="1 2" key="1">
    <citation type="submission" date="2019-07" db="EMBL/GenBank/DDBJ databases">
        <title>WGS assembly of Gossypium tomentosum.</title>
        <authorList>
            <person name="Chen Z.J."/>
            <person name="Sreedasyam A."/>
            <person name="Ando A."/>
            <person name="Song Q."/>
            <person name="De L."/>
            <person name="Hulse-Kemp A."/>
            <person name="Ding M."/>
            <person name="Ye W."/>
            <person name="Kirkbride R."/>
            <person name="Jenkins J."/>
            <person name="Plott C."/>
            <person name="Lovell J."/>
            <person name="Lin Y.-M."/>
            <person name="Vaughn R."/>
            <person name="Liu B."/>
            <person name="Li W."/>
            <person name="Simpson S."/>
            <person name="Scheffler B."/>
            <person name="Saski C."/>
            <person name="Grover C."/>
            <person name="Hu G."/>
            <person name="Conover J."/>
            <person name="Carlson J."/>
            <person name="Shu S."/>
            <person name="Boston L."/>
            <person name="Williams M."/>
            <person name="Peterson D."/>
            <person name="Mcgee K."/>
            <person name="Jones D."/>
            <person name="Wendel J."/>
            <person name="Stelly D."/>
            <person name="Grimwood J."/>
            <person name="Schmutz J."/>
        </authorList>
    </citation>
    <scope>NUCLEOTIDE SEQUENCE [LARGE SCALE GENOMIC DNA]</scope>
    <source>
        <strain evidence="1">7179.01</strain>
    </source>
</reference>
<dbReference type="EMBL" id="CM017623">
    <property type="protein sequence ID" value="TYH89295.1"/>
    <property type="molecule type" value="Genomic_DNA"/>
</dbReference>
<evidence type="ECO:0000313" key="1">
    <source>
        <dbReference type="EMBL" id="TYH89295.1"/>
    </source>
</evidence>
<evidence type="ECO:0000313" key="2">
    <source>
        <dbReference type="Proteomes" id="UP000322667"/>
    </source>
</evidence>